<gene>
    <name evidence="4" type="primary">25498654</name>
    <name evidence="2" type="ordered locus">MTR_7g066000</name>
    <name evidence="3" type="ORF">MtrunA17_Chr7g0241011</name>
</gene>
<reference evidence="2 5" key="1">
    <citation type="journal article" date="2011" name="Nature">
        <title>The Medicago genome provides insight into the evolution of rhizobial symbioses.</title>
        <authorList>
            <person name="Young N.D."/>
            <person name="Debelle F."/>
            <person name="Oldroyd G.E."/>
            <person name="Geurts R."/>
            <person name="Cannon S.B."/>
            <person name="Udvardi M.K."/>
            <person name="Benedito V.A."/>
            <person name="Mayer K.F."/>
            <person name="Gouzy J."/>
            <person name="Schoof H."/>
            <person name="Van de Peer Y."/>
            <person name="Proost S."/>
            <person name="Cook D.R."/>
            <person name="Meyers B.C."/>
            <person name="Spannagl M."/>
            <person name="Cheung F."/>
            <person name="De Mita S."/>
            <person name="Krishnakumar V."/>
            <person name="Gundlach H."/>
            <person name="Zhou S."/>
            <person name="Mudge J."/>
            <person name="Bharti A.K."/>
            <person name="Murray J.D."/>
            <person name="Naoumkina M.A."/>
            <person name="Rosen B."/>
            <person name="Silverstein K.A."/>
            <person name="Tang H."/>
            <person name="Rombauts S."/>
            <person name="Zhao P.X."/>
            <person name="Zhou P."/>
            <person name="Barbe V."/>
            <person name="Bardou P."/>
            <person name="Bechner M."/>
            <person name="Bellec A."/>
            <person name="Berger A."/>
            <person name="Berges H."/>
            <person name="Bidwell S."/>
            <person name="Bisseling T."/>
            <person name="Choisne N."/>
            <person name="Couloux A."/>
            <person name="Denny R."/>
            <person name="Deshpande S."/>
            <person name="Dai X."/>
            <person name="Doyle J.J."/>
            <person name="Dudez A.M."/>
            <person name="Farmer A.D."/>
            <person name="Fouteau S."/>
            <person name="Franken C."/>
            <person name="Gibelin C."/>
            <person name="Gish J."/>
            <person name="Goldstein S."/>
            <person name="Gonzalez A.J."/>
            <person name="Green P.J."/>
            <person name="Hallab A."/>
            <person name="Hartog M."/>
            <person name="Hua A."/>
            <person name="Humphray S.J."/>
            <person name="Jeong D.H."/>
            <person name="Jing Y."/>
            <person name="Jocker A."/>
            <person name="Kenton S.M."/>
            <person name="Kim D.J."/>
            <person name="Klee K."/>
            <person name="Lai H."/>
            <person name="Lang C."/>
            <person name="Lin S."/>
            <person name="Macmil S.L."/>
            <person name="Magdelenat G."/>
            <person name="Matthews L."/>
            <person name="McCorrison J."/>
            <person name="Monaghan E.L."/>
            <person name="Mun J.H."/>
            <person name="Najar F.Z."/>
            <person name="Nicholson C."/>
            <person name="Noirot C."/>
            <person name="O'Bleness M."/>
            <person name="Paule C.R."/>
            <person name="Poulain J."/>
            <person name="Prion F."/>
            <person name="Qin B."/>
            <person name="Qu C."/>
            <person name="Retzel E.F."/>
            <person name="Riddle C."/>
            <person name="Sallet E."/>
            <person name="Samain S."/>
            <person name="Samson N."/>
            <person name="Sanders I."/>
            <person name="Saurat O."/>
            <person name="Scarpelli C."/>
            <person name="Schiex T."/>
            <person name="Segurens B."/>
            <person name="Severin A.J."/>
            <person name="Sherrier D.J."/>
            <person name="Shi R."/>
            <person name="Sims S."/>
            <person name="Singer S.R."/>
            <person name="Sinharoy S."/>
            <person name="Sterck L."/>
            <person name="Viollet A."/>
            <person name="Wang B.B."/>
            <person name="Wang K."/>
            <person name="Wang M."/>
            <person name="Wang X."/>
            <person name="Warfsmann J."/>
            <person name="Weissenbach J."/>
            <person name="White D.D."/>
            <person name="White J.D."/>
            <person name="Wiley G.B."/>
            <person name="Wincker P."/>
            <person name="Xing Y."/>
            <person name="Yang L."/>
            <person name="Yao Z."/>
            <person name="Ying F."/>
            <person name="Zhai J."/>
            <person name="Zhou L."/>
            <person name="Zuber A."/>
            <person name="Denarie J."/>
            <person name="Dixon R.A."/>
            <person name="May G.D."/>
            <person name="Schwartz D.C."/>
            <person name="Rogers J."/>
            <person name="Quetier F."/>
            <person name="Town C.D."/>
            <person name="Roe B.A."/>
        </authorList>
    </citation>
    <scope>NUCLEOTIDE SEQUENCE [LARGE SCALE GENOMIC DNA]</scope>
    <source>
        <strain evidence="2">A17</strain>
        <strain evidence="4 5">cv. Jemalong A17</strain>
    </source>
</reference>
<keyword evidence="5" id="KW-1185">Reference proteome</keyword>
<dbReference type="EMBL" id="PSQE01000007">
    <property type="protein sequence ID" value="RHN46323.1"/>
    <property type="molecule type" value="Genomic_DNA"/>
</dbReference>
<reference evidence="6" key="4">
    <citation type="journal article" date="2018" name="Nat. Plants">
        <title>Whole-genome landscape of Medicago truncatula symbiotic genes.</title>
        <authorList>
            <person name="Pecrix Y."/>
            <person name="Staton S.E."/>
            <person name="Sallet E."/>
            <person name="Lelandais-Briere C."/>
            <person name="Moreau S."/>
            <person name="Carrere S."/>
            <person name="Blein T."/>
            <person name="Jardinaud M.F."/>
            <person name="Latrasse D."/>
            <person name="Zouine M."/>
            <person name="Zahm M."/>
            <person name="Kreplak J."/>
            <person name="Mayjonade B."/>
            <person name="Satge C."/>
            <person name="Perez M."/>
            <person name="Cauet S."/>
            <person name="Marande W."/>
            <person name="Chantry-Darmon C."/>
            <person name="Lopez-Roques C."/>
            <person name="Bouchez O."/>
            <person name="Berard A."/>
            <person name="Debelle F."/>
            <person name="Munos S."/>
            <person name="Bendahmane A."/>
            <person name="Berges H."/>
            <person name="Niebel A."/>
            <person name="Buitink J."/>
            <person name="Frugier F."/>
            <person name="Benhamed M."/>
            <person name="Crespi M."/>
            <person name="Gouzy J."/>
            <person name="Gamas P."/>
        </authorList>
    </citation>
    <scope>NUCLEOTIDE SEQUENCE [LARGE SCALE GENOMIC DNA]</scope>
    <source>
        <strain evidence="6">cv. Jemalong A17</strain>
    </source>
</reference>
<dbReference type="InterPro" id="IPR036047">
    <property type="entry name" value="F-box-like_dom_sf"/>
</dbReference>
<dbReference type="AlphaFoldDB" id="A0A072U1P5"/>
<dbReference type="InterPro" id="IPR001810">
    <property type="entry name" value="F-box_dom"/>
</dbReference>
<evidence type="ECO:0000313" key="6">
    <source>
        <dbReference type="Proteomes" id="UP000265566"/>
    </source>
</evidence>
<dbReference type="Gene3D" id="1.20.1280.50">
    <property type="match status" value="1"/>
</dbReference>
<evidence type="ECO:0000313" key="3">
    <source>
        <dbReference type="EMBL" id="RHN46323.1"/>
    </source>
</evidence>
<evidence type="ECO:0000313" key="2">
    <source>
        <dbReference type="EMBL" id="KEH23068.1"/>
    </source>
</evidence>
<dbReference type="STRING" id="3880.A0A072U1P5"/>
<dbReference type="InterPro" id="IPR050796">
    <property type="entry name" value="SCF_F-box_component"/>
</dbReference>
<name>A0A072U1P5_MEDTR</name>
<dbReference type="Proteomes" id="UP000002051">
    <property type="component" value="Unassembled WGS sequence"/>
</dbReference>
<dbReference type="EMBL" id="CM001223">
    <property type="protein sequence ID" value="KEH23068.1"/>
    <property type="molecule type" value="Genomic_DNA"/>
</dbReference>
<dbReference type="Pfam" id="PF07734">
    <property type="entry name" value="FBA_1"/>
    <property type="match status" value="1"/>
</dbReference>
<evidence type="ECO:0000313" key="4">
    <source>
        <dbReference type="EnsemblPlants" id="KEH23068"/>
    </source>
</evidence>
<dbReference type="NCBIfam" id="TIGR01640">
    <property type="entry name" value="F_box_assoc_1"/>
    <property type="match status" value="1"/>
</dbReference>
<protein>
    <submittedName>
        <fullName evidence="2">F-box protein interaction domain protein</fullName>
    </submittedName>
    <submittedName>
        <fullName evidence="3">Putative F-box domain-containing protein</fullName>
    </submittedName>
</protein>
<reference evidence="2 5" key="2">
    <citation type="journal article" date="2014" name="BMC Genomics">
        <title>An improved genome release (version Mt4.0) for the model legume Medicago truncatula.</title>
        <authorList>
            <person name="Tang H."/>
            <person name="Krishnakumar V."/>
            <person name="Bidwell S."/>
            <person name="Rosen B."/>
            <person name="Chan A."/>
            <person name="Zhou S."/>
            <person name="Gentzbittel L."/>
            <person name="Childs K.L."/>
            <person name="Yandell M."/>
            <person name="Gundlach H."/>
            <person name="Mayer K.F."/>
            <person name="Schwartz D.C."/>
            <person name="Town C.D."/>
        </authorList>
    </citation>
    <scope>GENOME REANNOTATION</scope>
    <source>
        <strain evidence="2">A17</strain>
        <strain evidence="4 5">cv. Jemalong A17</strain>
    </source>
</reference>
<sequence length="404" mass="47318">MDIPPTKKRRCRSGRSIAPYPTLFLPDELIIEILSFLRVKNIVQLKCLSKSWFTIISDPTFVEKHLKNSSKHPHLTLFWNQRKEGFNIASFPMNRLFKNPSITVYSRNLHRLKNHCIVVGSCNGLLCLVFQSYVHNKCWLRFLNPATKTRSKKLGLLCYSTPHYTSYSYYHSKFSFGYDASTRTYKVVVVHAEKNEASWKSEVEVFSLGNNCWRNIQSFTAVPLNWFNVHIRHSHLNDGVHFNGTINWMTYKSIIHAEQFQILSLDLSTETYKTFLLPSDFNGVPSLHIQQPVLRVLSDSLCFSHDSNETEFVLWHMKEYGVQESWTQLFKISYQNLRMHNILDGYQLACIYVNGDMVIFANEFRNWAFIYNLKDKTAEKIKTRNSIQWFRGAKDYVESLVPVH</sequence>
<dbReference type="Pfam" id="PF00646">
    <property type="entry name" value="F-box"/>
    <property type="match status" value="1"/>
</dbReference>
<dbReference type="PROSITE" id="PS50181">
    <property type="entry name" value="FBOX"/>
    <property type="match status" value="1"/>
</dbReference>
<reference evidence="4" key="3">
    <citation type="submission" date="2015-04" db="UniProtKB">
        <authorList>
            <consortium name="EnsemblPlants"/>
        </authorList>
    </citation>
    <scope>IDENTIFICATION</scope>
    <source>
        <strain evidence="4">cv. Jemalong A17</strain>
    </source>
</reference>
<feature type="domain" description="F-box" evidence="1">
    <location>
        <begin position="19"/>
        <end position="65"/>
    </location>
</feature>
<dbReference type="SUPFAM" id="SSF81383">
    <property type="entry name" value="F-box domain"/>
    <property type="match status" value="1"/>
</dbReference>
<organism evidence="2 5">
    <name type="scientific">Medicago truncatula</name>
    <name type="common">Barrel medic</name>
    <name type="synonym">Medicago tribuloides</name>
    <dbReference type="NCBI Taxonomy" id="3880"/>
    <lineage>
        <taxon>Eukaryota</taxon>
        <taxon>Viridiplantae</taxon>
        <taxon>Streptophyta</taxon>
        <taxon>Embryophyta</taxon>
        <taxon>Tracheophyta</taxon>
        <taxon>Spermatophyta</taxon>
        <taxon>Magnoliopsida</taxon>
        <taxon>eudicotyledons</taxon>
        <taxon>Gunneridae</taxon>
        <taxon>Pentapetalae</taxon>
        <taxon>rosids</taxon>
        <taxon>fabids</taxon>
        <taxon>Fabales</taxon>
        <taxon>Fabaceae</taxon>
        <taxon>Papilionoideae</taxon>
        <taxon>50 kb inversion clade</taxon>
        <taxon>NPAAA clade</taxon>
        <taxon>Hologalegina</taxon>
        <taxon>IRL clade</taxon>
        <taxon>Trifolieae</taxon>
        <taxon>Medicago</taxon>
    </lineage>
</organism>
<dbReference type="SMART" id="SM00256">
    <property type="entry name" value="FBOX"/>
    <property type="match status" value="1"/>
</dbReference>
<dbReference type="InterPro" id="IPR006527">
    <property type="entry name" value="F-box-assoc_dom_typ1"/>
</dbReference>
<dbReference type="Proteomes" id="UP000265566">
    <property type="component" value="Chromosome 7"/>
</dbReference>
<dbReference type="PANTHER" id="PTHR31672:SF13">
    <property type="entry name" value="F-BOX PROTEIN CPR30-LIKE"/>
    <property type="match status" value="1"/>
</dbReference>
<dbReference type="OrthoDB" id="1405100at2759"/>
<dbReference type="KEGG" id="mtr:25498654"/>
<dbReference type="EnsemblPlants" id="KEH23068">
    <property type="protein sequence ID" value="KEH23068"/>
    <property type="gene ID" value="MTR_7g066000"/>
</dbReference>
<dbReference type="Gramene" id="rna40803">
    <property type="protein sequence ID" value="RHN46323.1"/>
    <property type="gene ID" value="gene40803"/>
</dbReference>
<accession>A0A072U1P5</accession>
<dbReference type="InterPro" id="IPR017451">
    <property type="entry name" value="F-box-assoc_interact_dom"/>
</dbReference>
<dbReference type="HOGENOM" id="CLU_027176_0_1_1"/>
<dbReference type="PANTHER" id="PTHR31672">
    <property type="entry name" value="BNACNNG10540D PROTEIN"/>
    <property type="match status" value="1"/>
</dbReference>
<reference evidence="3" key="5">
    <citation type="journal article" date="2018" name="Nat. Plants">
        <title>Whole-genome landscape of Medicago truncatula symbiotic genes.</title>
        <authorList>
            <person name="Pecrix Y."/>
            <person name="Gamas P."/>
            <person name="Carrere S."/>
        </authorList>
    </citation>
    <scope>NUCLEOTIDE SEQUENCE</scope>
    <source>
        <tissue evidence="3">Leaves</tissue>
    </source>
</reference>
<proteinExistence type="predicted"/>
<evidence type="ECO:0000313" key="5">
    <source>
        <dbReference type="Proteomes" id="UP000002051"/>
    </source>
</evidence>
<evidence type="ECO:0000259" key="1">
    <source>
        <dbReference type="PROSITE" id="PS50181"/>
    </source>
</evidence>